<dbReference type="PANTHER" id="PTHR47829:SF1">
    <property type="entry name" value="HAD FAMILY PHOSPHATASE"/>
    <property type="match status" value="1"/>
</dbReference>
<dbReference type="Proteomes" id="UP000193144">
    <property type="component" value="Unassembled WGS sequence"/>
</dbReference>
<keyword evidence="4" id="KW-1185">Reference proteome</keyword>
<dbReference type="GO" id="GO:0004672">
    <property type="term" value="F:protein kinase activity"/>
    <property type="evidence" value="ECO:0007669"/>
    <property type="project" value="InterPro"/>
</dbReference>
<name>A0A1Y1ZXT3_9PLEO</name>
<evidence type="ECO:0000313" key="4">
    <source>
        <dbReference type="Proteomes" id="UP000193144"/>
    </source>
</evidence>
<proteinExistence type="predicted"/>
<accession>A0A1Y1ZXT3</accession>
<evidence type="ECO:0000313" key="3">
    <source>
        <dbReference type="EMBL" id="ORY15066.1"/>
    </source>
</evidence>
<dbReference type="Gene3D" id="3.30.200.20">
    <property type="entry name" value="Phosphorylase Kinase, domain 1"/>
    <property type="match status" value="1"/>
</dbReference>
<sequence length="416" mass="46373">MELTRTTSKQFLIRNPPIQNVQPHSYQYQAHHKPPKMSNPLPPQSHHDLPDAALGAYLLTHGHLPNLKLPIVSTKIGYGQSNPTYFVDDAGGARYILRKKPSGTIISPVAHQVDREYRVLKALGSVEGFPVPKVYCLCLDEGVVGTSFYVMEFVKGRIITDPDLKELSPSDRRAAWFSLVSTLAWLHSLDPDTIGLSGFGKKTGFYTRHCSTFSRIESQQSKVLSLETGKPLGRAHPDFDEIVDFIRKRVPEDRASIVHGDYKFDNVVLHPTEPRVIAVLDWELSTIGHPLMDAVYVVGPYWNRGIAGGKARDDMGGECYEEGNLGKSGMPGMGELLDRYAEVTGWDPRGDWWEVAMVFHLMRGGTISHGIQARTVTGQASSEFSHVYFENTKRSLNAALKMVRELKEIEASKSSL</sequence>
<dbReference type="InterPro" id="IPR011009">
    <property type="entry name" value="Kinase-like_dom_sf"/>
</dbReference>
<dbReference type="CDD" id="cd05154">
    <property type="entry name" value="ACAD10_11_N-like"/>
    <property type="match status" value="1"/>
</dbReference>
<dbReference type="PANTHER" id="PTHR47829">
    <property type="entry name" value="HYDROLASE, PUTATIVE (AFU_ORTHOLOGUE AFUA_1G12880)-RELATED"/>
    <property type="match status" value="1"/>
</dbReference>
<dbReference type="STRING" id="1231657.A0A1Y1ZXT3"/>
<protein>
    <submittedName>
        <fullName evidence="3">Kinase-like domain-containing protein</fullName>
    </submittedName>
</protein>
<organism evidence="3 4">
    <name type="scientific">Clohesyomyces aquaticus</name>
    <dbReference type="NCBI Taxonomy" id="1231657"/>
    <lineage>
        <taxon>Eukaryota</taxon>
        <taxon>Fungi</taxon>
        <taxon>Dikarya</taxon>
        <taxon>Ascomycota</taxon>
        <taxon>Pezizomycotina</taxon>
        <taxon>Dothideomycetes</taxon>
        <taxon>Pleosporomycetidae</taxon>
        <taxon>Pleosporales</taxon>
        <taxon>Lindgomycetaceae</taxon>
        <taxon>Clohesyomyces</taxon>
    </lineage>
</organism>
<dbReference type="InterPro" id="IPR041726">
    <property type="entry name" value="ACAD10_11_N"/>
</dbReference>
<comment type="caution">
    <text evidence="3">The sequence shown here is derived from an EMBL/GenBank/DDBJ whole genome shotgun (WGS) entry which is preliminary data.</text>
</comment>
<dbReference type="InterPro" id="IPR052898">
    <property type="entry name" value="ACAD10-like"/>
</dbReference>
<evidence type="ECO:0000256" key="1">
    <source>
        <dbReference type="SAM" id="MobiDB-lite"/>
    </source>
</evidence>
<dbReference type="PROSITE" id="PS00108">
    <property type="entry name" value="PROTEIN_KINASE_ST"/>
    <property type="match status" value="1"/>
</dbReference>
<gene>
    <name evidence="3" type="ORF">BCR34DRAFT_559551</name>
</gene>
<dbReference type="OrthoDB" id="191037at2759"/>
<dbReference type="Gene3D" id="3.90.1200.10">
    <property type="match status" value="1"/>
</dbReference>
<reference evidence="3 4" key="1">
    <citation type="submission" date="2016-07" db="EMBL/GenBank/DDBJ databases">
        <title>Pervasive Adenine N6-methylation of Active Genes in Fungi.</title>
        <authorList>
            <consortium name="DOE Joint Genome Institute"/>
            <person name="Mondo S.J."/>
            <person name="Dannebaum R.O."/>
            <person name="Kuo R.C."/>
            <person name="Labutti K."/>
            <person name="Haridas S."/>
            <person name="Kuo A."/>
            <person name="Salamov A."/>
            <person name="Ahrendt S.R."/>
            <person name="Lipzen A."/>
            <person name="Sullivan W."/>
            <person name="Andreopoulos W.B."/>
            <person name="Clum A."/>
            <person name="Lindquist E."/>
            <person name="Daum C."/>
            <person name="Ramamoorthy G.K."/>
            <person name="Gryganskyi A."/>
            <person name="Culley D."/>
            <person name="Magnuson J.K."/>
            <person name="James T.Y."/>
            <person name="O'Malley M.A."/>
            <person name="Stajich J.E."/>
            <person name="Spatafora J.W."/>
            <person name="Visel A."/>
            <person name="Grigoriev I.V."/>
        </authorList>
    </citation>
    <scope>NUCLEOTIDE SEQUENCE [LARGE SCALE GENOMIC DNA]</scope>
    <source>
        <strain evidence="3 4">CBS 115471</strain>
    </source>
</reference>
<dbReference type="EMBL" id="MCFA01000028">
    <property type="protein sequence ID" value="ORY15066.1"/>
    <property type="molecule type" value="Genomic_DNA"/>
</dbReference>
<feature type="domain" description="Protein kinase" evidence="2">
    <location>
        <begin position="70"/>
        <end position="416"/>
    </location>
</feature>
<evidence type="ECO:0000259" key="2">
    <source>
        <dbReference type="PROSITE" id="PS50011"/>
    </source>
</evidence>
<keyword evidence="3" id="KW-0418">Kinase</keyword>
<keyword evidence="3" id="KW-0808">Transferase</keyword>
<dbReference type="InterPro" id="IPR000719">
    <property type="entry name" value="Prot_kinase_dom"/>
</dbReference>
<dbReference type="Pfam" id="PF01636">
    <property type="entry name" value="APH"/>
    <property type="match status" value="1"/>
</dbReference>
<dbReference type="AlphaFoldDB" id="A0A1Y1ZXT3"/>
<dbReference type="InterPro" id="IPR002575">
    <property type="entry name" value="Aminoglycoside_PTrfase"/>
</dbReference>
<dbReference type="GO" id="GO:0005524">
    <property type="term" value="F:ATP binding"/>
    <property type="evidence" value="ECO:0007669"/>
    <property type="project" value="InterPro"/>
</dbReference>
<dbReference type="SUPFAM" id="SSF56112">
    <property type="entry name" value="Protein kinase-like (PK-like)"/>
    <property type="match status" value="1"/>
</dbReference>
<feature type="region of interest" description="Disordered" evidence="1">
    <location>
        <begin position="26"/>
        <end position="45"/>
    </location>
</feature>
<dbReference type="InterPro" id="IPR008271">
    <property type="entry name" value="Ser/Thr_kinase_AS"/>
</dbReference>
<dbReference type="PROSITE" id="PS50011">
    <property type="entry name" value="PROTEIN_KINASE_DOM"/>
    <property type="match status" value="1"/>
</dbReference>